<keyword evidence="3" id="KW-0472">Membrane</keyword>
<dbReference type="PANTHER" id="PTHR45631:SF186">
    <property type="entry name" value="MALECTIN-LIKE DOMAIN-CONTAINING PROTEIN"/>
    <property type="match status" value="1"/>
</dbReference>
<accession>A0AA88QPY2</accession>
<dbReference type="PANTHER" id="PTHR45631">
    <property type="entry name" value="OS07G0107800 PROTEIN-RELATED"/>
    <property type="match status" value="1"/>
</dbReference>
<comment type="subcellular location">
    <subcellularLocation>
        <location evidence="1">Membrane</location>
        <topology evidence="1">Single-pass membrane protein</topology>
    </subcellularLocation>
</comment>
<dbReference type="Gene3D" id="3.80.10.10">
    <property type="entry name" value="Ribonuclease Inhibitor"/>
    <property type="match status" value="1"/>
</dbReference>
<evidence type="ECO:0000256" key="1">
    <source>
        <dbReference type="ARBA" id="ARBA00004167"/>
    </source>
</evidence>
<dbReference type="EMBL" id="JAVXUO010002344">
    <property type="protein sequence ID" value="KAK2974058.1"/>
    <property type="molecule type" value="Genomic_DNA"/>
</dbReference>
<comment type="caution">
    <text evidence="5">The sequence shown here is derived from an EMBL/GenBank/DDBJ whole genome shotgun (WGS) entry which is preliminary data.</text>
</comment>
<proteinExistence type="predicted"/>
<feature type="compositionally biased region" description="Polar residues" evidence="2">
    <location>
        <begin position="729"/>
        <end position="746"/>
    </location>
</feature>
<dbReference type="InterPro" id="IPR024788">
    <property type="entry name" value="Malectin-like_Carb-bd_dom"/>
</dbReference>
<gene>
    <name evidence="5" type="ORF">RJ640_015390</name>
</gene>
<name>A0AA88QPY2_9ASTE</name>
<dbReference type="AlphaFoldDB" id="A0AA88QPY2"/>
<feature type="domain" description="Malectin-like" evidence="4">
    <location>
        <begin position="266"/>
        <end position="581"/>
    </location>
</feature>
<feature type="transmembrane region" description="Helical" evidence="3">
    <location>
        <begin position="681"/>
        <end position="705"/>
    </location>
</feature>
<evidence type="ECO:0000313" key="5">
    <source>
        <dbReference type="EMBL" id="KAK2974058.1"/>
    </source>
</evidence>
<reference evidence="5" key="1">
    <citation type="submission" date="2022-12" db="EMBL/GenBank/DDBJ databases">
        <title>Draft genome assemblies for two species of Escallonia (Escalloniales).</title>
        <authorList>
            <person name="Chanderbali A."/>
            <person name="Dervinis C."/>
            <person name="Anghel I."/>
            <person name="Soltis D."/>
            <person name="Soltis P."/>
            <person name="Zapata F."/>
        </authorList>
    </citation>
    <scope>NUCLEOTIDE SEQUENCE</scope>
    <source>
        <strain evidence="5">UCBG92.1500</strain>
        <tissue evidence="5">Leaf</tissue>
    </source>
</reference>
<evidence type="ECO:0000313" key="6">
    <source>
        <dbReference type="Proteomes" id="UP001187471"/>
    </source>
</evidence>
<dbReference type="Pfam" id="PF12819">
    <property type="entry name" value="Malectin_like"/>
    <property type="match status" value="2"/>
</dbReference>
<dbReference type="Proteomes" id="UP001187471">
    <property type="component" value="Unassembled WGS sequence"/>
</dbReference>
<protein>
    <recommendedName>
        <fullName evidence="4">Malectin-like domain-containing protein</fullName>
    </recommendedName>
</protein>
<feature type="region of interest" description="Disordered" evidence="2">
    <location>
        <begin position="715"/>
        <end position="777"/>
    </location>
</feature>
<keyword evidence="3" id="KW-1133">Transmembrane helix</keyword>
<evidence type="ECO:0000259" key="4">
    <source>
        <dbReference type="Pfam" id="PF12819"/>
    </source>
</evidence>
<feature type="domain" description="Malectin-like" evidence="4">
    <location>
        <begin position="20"/>
        <end position="142"/>
    </location>
</feature>
<sequence length="837" mass="93018">MALSKIMICVTGQRYSDLLINCGASNRTNVTYDYPKEWQTDEQFIKTGENRLLSSNSTPIQMDTLRYFGNATSYRFMIMTNMRSTSFELGLYYGKQLRWPLQIDGNLWAHVATSMSKEPVFHELLYVIKAKQLWVSLVRTRDGLYDDHFQRIWESKEVSTYLNIHKAGRIPSGEMFSENFPPWGAAAAYAIQAENLSSSTYLSVDFLHQTSVQAYSLFYFMDPIYRQCSNQTSIAEIYIDKSSMAVIDVPQCCKMIDVYTSQWVGIDCGSAISIPTADRLWQTDDNFVKTGTNKLVSPDSYNTLEVLNSLRVFTQQNKNCYTVPANEMTRYFVRASFHYGNYDLLKKAPTFDLQIDGNKWMTVVSNLSAPVYYEIIYTSKGDNISVCLARTQANQFPFISSLEVWPIPTNIYTRMSQTLAWLKSYRLNYGANDLILGYSDGDRYNRIWEPATPSGLVQRITDTRAIFFTPYEDPPYSAIWYAVEANSSANSILLSFKIGKTNSLNYIEAYFTEIRELETNETRQFGVYVNNGFAISGSPEYQNCTGVVITASQAGTLTTVELRPTPDSTLPPIISAIEVYTASDPLVTTGTSQDDISGLAVFISTFAELDGWSGEPCLPSYTVWQWLGCSAGDPVRVLSFNLSNNRLNGEIPEFLGNLPNLKLLVKANPGVDQPNGKRTGVIIALAIGVPIASIQVVIVAVVCFVRRKRRLAAGQGHNVAASEAGSGPQLENSNAHGESGGSTSMTMVPLIVPSHPNGELHDNMPDQGGNHTNQHPVQANNQDELISCAEAEVPVTVNAGDAGYQSSMVPDMDMEELDELLQQHEHAGASGAHTVKE</sequence>
<keyword evidence="3" id="KW-0812">Transmembrane</keyword>
<organism evidence="5 6">
    <name type="scientific">Escallonia rubra</name>
    <dbReference type="NCBI Taxonomy" id="112253"/>
    <lineage>
        <taxon>Eukaryota</taxon>
        <taxon>Viridiplantae</taxon>
        <taxon>Streptophyta</taxon>
        <taxon>Embryophyta</taxon>
        <taxon>Tracheophyta</taxon>
        <taxon>Spermatophyta</taxon>
        <taxon>Magnoliopsida</taxon>
        <taxon>eudicotyledons</taxon>
        <taxon>Gunneridae</taxon>
        <taxon>Pentapetalae</taxon>
        <taxon>asterids</taxon>
        <taxon>campanulids</taxon>
        <taxon>Escalloniales</taxon>
        <taxon>Escalloniaceae</taxon>
        <taxon>Escallonia</taxon>
    </lineage>
</organism>
<evidence type="ECO:0000256" key="2">
    <source>
        <dbReference type="SAM" id="MobiDB-lite"/>
    </source>
</evidence>
<evidence type="ECO:0000256" key="3">
    <source>
        <dbReference type="SAM" id="Phobius"/>
    </source>
</evidence>
<dbReference type="InterPro" id="IPR032675">
    <property type="entry name" value="LRR_dom_sf"/>
</dbReference>
<keyword evidence="6" id="KW-1185">Reference proteome</keyword>
<dbReference type="GO" id="GO:0016020">
    <property type="term" value="C:membrane"/>
    <property type="evidence" value="ECO:0007669"/>
    <property type="project" value="UniProtKB-SubCell"/>
</dbReference>